<proteinExistence type="predicted"/>
<comment type="caution">
    <text evidence="1">The sequence shown here is derived from an EMBL/GenBank/DDBJ whole genome shotgun (WGS) entry which is preliminary data.</text>
</comment>
<reference evidence="1 2" key="1">
    <citation type="submission" date="2016-12" db="EMBL/GenBank/DDBJ databases">
        <title>Draft genome sequence of Fusarium oxysporum causing rot on Narcissus.</title>
        <authorList>
            <person name="Armitage A.D."/>
            <person name="Taylor A."/>
            <person name="Clarkson J.P."/>
            <person name="Harrison R.J."/>
            <person name="Jackson A.C."/>
        </authorList>
    </citation>
    <scope>NUCLEOTIDE SEQUENCE [LARGE SCALE GENOMIC DNA]</scope>
    <source>
        <strain evidence="1 2">N139</strain>
    </source>
</reference>
<protein>
    <submittedName>
        <fullName evidence="1">Uncharacterized protein</fullName>
    </submittedName>
</protein>
<gene>
    <name evidence="1" type="ORF">BFJ63_vAg10224</name>
</gene>
<accession>A0A4Q2VKN8</accession>
<dbReference type="AlphaFoldDB" id="A0A4Q2VKN8"/>
<organism evidence="1 2">
    <name type="scientific">Fusarium oxysporum f. sp. narcissi</name>
    <dbReference type="NCBI Taxonomy" id="451672"/>
    <lineage>
        <taxon>Eukaryota</taxon>
        <taxon>Fungi</taxon>
        <taxon>Dikarya</taxon>
        <taxon>Ascomycota</taxon>
        <taxon>Pezizomycotina</taxon>
        <taxon>Sordariomycetes</taxon>
        <taxon>Hypocreomycetidae</taxon>
        <taxon>Hypocreales</taxon>
        <taxon>Nectriaceae</taxon>
        <taxon>Fusarium</taxon>
        <taxon>Fusarium oxysporum species complex</taxon>
    </lineage>
</organism>
<evidence type="ECO:0000313" key="1">
    <source>
        <dbReference type="EMBL" id="RYC86946.1"/>
    </source>
</evidence>
<name>A0A4Q2VKN8_FUSOX</name>
<sequence length="66" mass="7381">MTASLDWNNEEKNLCGKIRQTGLADSYTYKLYSGTKTALFPTERQISVRTAKKLEKINGALPQNSS</sequence>
<dbReference type="EMBL" id="MQTW01000082">
    <property type="protein sequence ID" value="RYC86946.1"/>
    <property type="molecule type" value="Genomic_DNA"/>
</dbReference>
<evidence type="ECO:0000313" key="2">
    <source>
        <dbReference type="Proteomes" id="UP000290540"/>
    </source>
</evidence>
<dbReference type="Proteomes" id="UP000290540">
    <property type="component" value="Unassembled WGS sequence"/>
</dbReference>